<keyword evidence="2" id="KW-1185">Reference proteome</keyword>
<accession>A0AAP0EZ50</accession>
<dbReference type="AlphaFoldDB" id="A0AAP0EZ50"/>
<evidence type="ECO:0000313" key="2">
    <source>
        <dbReference type="Proteomes" id="UP001420932"/>
    </source>
</evidence>
<dbReference type="EMBL" id="JBBNAF010000011">
    <property type="protein sequence ID" value="KAK9099423.1"/>
    <property type="molecule type" value="Genomic_DNA"/>
</dbReference>
<reference evidence="1 2" key="1">
    <citation type="submission" date="2024-01" db="EMBL/GenBank/DDBJ databases">
        <title>Genome assemblies of Stephania.</title>
        <authorList>
            <person name="Yang L."/>
        </authorList>
    </citation>
    <scope>NUCLEOTIDE SEQUENCE [LARGE SCALE GENOMIC DNA]</scope>
    <source>
        <strain evidence="1">YNDBR</strain>
        <tissue evidence="1">Leaf</tissue>
    </source>
</reference>
<protein>
    <recommendedName>
        <fullName evidence="3">Cytochrome P450</fullName>
    </recommendedName>
</protein>
<dbReference type="InterPro" id="IPR001128">
    <property type="entry name" value="Cyt_P450"/>
</dbReference>
<dbReference type="GO" id="GO:0020037">
    <property type="term" value="F:heme binding"/>
    <property type="evidence" value="ECO:0007669"/>
    <property type="project" value="InterPro"/>
</dbReference>
<proteinExistence type="predicted"/>
<sequence>MPERFLNNKERRRRCGGDGEVFCVVRRVGRRSCLGMELAKIRIGVTVANLVNRFEWRGAVEGELPDLTEDLTFVLMMKTPLVARIPPRSGPGETLLHVVALSVVVDIVVLK</sequence>
<evidence type="ECO:0008006" key="3">
    <source>
        <dbReference type="Google" id="ProtNLM"/>
    </source>
</evidence>
<dbReference type="GO" id="GO:0004497">
    <property type="term" value="F:monooxygenase activity"/>
    <property type="evidence" value="ECO:0007669"/>
    <property type="project" value="InterPro"/>
</dbReference>
<dbReference type="SUPFAM" id="SSF48264">
    <property type="entry name" value="Cytochrome P450"/>
    <property type="match status" value="1"/>
</dbReference>
<dbReference type="Proteomes" id="UP001420932">
    <property type="component" value="Unassembled WGS sequence"/>
</dbReference>
<dbReference type="GO" id="GO:0016705">
    <property type="term" value="F:oxidoreductase activity, acting on paired donors, with incorporation or reduction of molecular oxygen"/>
    <property type="evidence" value="ECO:0007669"/>
    <property type="project" value="InterPro"/>
</dbReference>
<organism evidence="1 2">
    <name type="scientific">Stephania yunnanensis</name>
    <dbReference type="NCBI Taxonomy" id="152371"/>
    <lineage>
        <taxon>Eukaryota</taxon>
        <taxon>Viridiplantae</taxon>
        <taxon>Streptophyta</taxon>
        <taxon>Embryophyta</taxon>
        <taxon>Tracheophyta</taxon>
        <taxon>Spermatophyta</taxon>
        <taxon>Magnoliopsida</taxon>
        <taxon>Ranunculales</taxon>
        <taxon>Menispermaceae</taxon>
        <taxon>Menispermoideae</taxon>
        <taxon>Cissampelideae</taxon>
        <taxon>Stephania</taxon>
    </lineage>
</organism>
<dbReference type="GO" id="GO:0044550">
    <property type="term" value="P:secondary metabolite biosynthetic process"/>
    <property type="evidence" value="ECO:0007669"/>
    <property type="project" value="UniProtKB-ARBA"/>
</dbReference>
<dbReference type="Pfam" id="PF00067">
    <property type="entry name" value="p450"/>
    <property type="match status" value="1"/>
</dbReference>
<gene>
    <name evidence="1" type="ORF">Syun_026468</name>
</gene>
<dbReference type="Gene3D" id="1.10.630.10">
    <property type="entry name" value="Cytochrome P450"/>
    <property type="match status" value="1"/>
</dbReference>
<name>A0AAP0EZ50_9MAGN</name>
<comment type="caution">
    <text evidence="1">The sequence shown here is derived from an EMBL/GenBank/DDBJ whole genome shotgun (WGS) entry which is preliminary data.</text>
</comment>
<evidence type="ECO:0000313" key="1">
    <source>
        <dbReference type="EMBL" id="KAK9099423.1"/>
    </source>
</evidence>
<dbReference type="InterPro" id="IPR036396">
    <property type="entry name" value="Cyt_P450_sf"/>
</dbReference>
<dbReference type="GO" id="GO:0005506">
    <property type="term" value="F:iron ion binding"/>
    <property type="evidence" value="ECO:0007669"/>
    <property type="project" value="InterPro"/>
</dbReference>